<dbReference type="AlphaFoldDB" id="A0A0D3JV54"/>
<dbReference type="PANTHER" id="PTHR31834">
    <property type="entry name" value="INITIATION-SPECIFIC ALPHA-1,6-MANNOSYLTRANSFERASE"/>
    <property type="match status" value="1"/>
</dbReference>
<dbReference type="GO" id="GO:0000009">
    <property type="term" value="F:alpha-1,6-mannosyltransferase activity"/>
    <property type="evidence" value="ECO:0007669"/>
    <property type="project" value="InterPro"/>
</dbReference>
<organism evidence="1 2">
    <name type="scientific">Emiliania huxleyi (strain CCMP1516)</name>
    <dbReference type="NCBI Taxonomy" id="280463"/>
    <lineage>
        <taxon>Eukaryota</taxon>
        <taxon>Haptista</taxon>
        <taxon>Haptophyta</taxon>
        <taxon>Prymnesiophyceae</taxon>
        <taxon>Isochrysidales</taxon>
        <taxon>Noelaerhabdaceae</taxon>
        <taxon>Emiliania</taxon>
    </lineage>
</organism>
<reference evidence="2" key="1">
    <citation type="journal article" date="2013" name="Nature">
        <title>Pan genome of the phytoplankton Emiliania underpins its global distribution.</title>
        <authorList>
            <person name="Read B.A."/>
            <person name="Kegel J."/>
            <person name="Klute M.J."/>
            <person name="Kuo A."/>
            <person name="Lefebvre S.C."/>
            <person name="Maumus F."/>
            <person name="Mayer C."/>
            <person name="Miller J."/>
            <person name="Monier A."/>
            <person name="Salamov A."/>
            <person name="Young J."/>
            <person name="Aguilar M."/>
            <person name="Claverie J.M."/>
            <person name="Frickenhaus S."/>
            <person name="Gonzalez K."/>
            <person name="Herman E.K."/>
            <person name="Lin Y.C."/>
            <person name="Napier J."/>
            <person name="Ogata H."/>
            <person name="Sarno A.F."/>
            <person name="Shmutz J."/>
            <person name="Schroeder D."/>
            <person name="de Vargas C."/>
            <person name="Verret F."/>
            <person name="von Dassow P."/>
            <person name="Valentin K."/>
            <person name="Van de Peer Y."/>
            <person name="Wheeler G."/>
            <person name="Dacks J.B."/>
            <person name="Delwiche C.F."/>
            <person name="Dyhrman S.T."/>
            <person name="Glockner G."/>
            <person name="John U."/>
            <person name="Richards T."/>
            <person name="Worden A.Z."/>
            <person name="Zhang X."/>
            <person name="Grigoriev I.V."/>
            <person name="Allen A.E."/>
            <person name="Bidle K."/>
            <person name="Borodovsky M."/>
            <person name="Bowler C."/>
            <person name="Brownlee C."/>
            <person name="Cock J.M."/>
            <person name="Elias M."/>
            <person name="Gladyshev V.N."/>
            <person name="Groth M."/>
            <person name="Guda C."/>
            <person name="Hadaegh A."/>
            <person name="Iglesias-Rodriguez M.D."/>
            <person name="Jenkins J."/>
            <person name="Jones B.M."/>
            <person name="Lawson T."/>
            <person name="Leese F."/>
            <person name="Lindquist E."/>
            <person name="Lobanov A."/>
            <person name="Lomsadze A."/>
            <person name="Malik S.B."/>
            <person name="Marsh M.E."/>
            <person name="Mackinder L."/>
            <person name="Mock T."/>
            <person name="Mueller-Roeber B."/>
            <person name="Pagarete A."/>
            <person name="Parker M."/>
            <person name="Probert I."/>
            <person name="Quesneville H."/>
            <person name="Raines C."/>
            <person name="Rensing S.A."/>
            <person name="Riano-Pachon D.M."/>
            <person name="Richier S."/>
            <person name="Rokitta S."/>
            <person name="Shiraiwa Y."/>
            <person name="Soanes D.M."/>
            <person name="van der Giezen M."/>
            <person name="Wahlund T.M."/>
            <person name="Williams B."/>
            <person name="Wilson W."/>
            <person name="Wolfe G."/>
            <person name="Wurch L.L."/>
        </authorList>
    </citation>
    <scope>NUCLEOTIDE SEQUENCE</scope>
</reference>
<dbReference type="KEGG" id="ehx:EMIHUDRAFT_235850"/>
<dbReference type="EnsemblProtists" id="EOD27389">
    <property type="protein sequence ID" value="EOD27389"/>
    <property type="gene ID" value="EMIHUDRAFT_235850"/>
</dbReference>
<keyword evidence="2" id="KW-1185">Reference proteome</keyword>
<proteinExistence type="predicted"/>
<dbReference type="InterPro" id="IPR029044">
    <property type="entry name" value="Nucleotide-diphossugar_trans"/>
</dbReference>
<dbReference type="SUPFAM" id="SSF53448">
    <property type="entry name" value="Nucleotide-diphospho-sugar transferases"/>
    <property type="match status" value="1"/>
</dbReference>
<dbReference type="GO" id="GO:0000136">
    <property type="term" value="C:mannan polymerase complex"/>
    <property type="evidence" value="ECO:0007669"/>
    <property type="project" value="TreeGrafter"/>
</dbReference>
<sequence length="297" mass="33594">MPVVVRSKPWQPRPPWPAAIPLRIFMSYRTHGVPLYVLKNWHVLNPAFSVELYNDTECHAFVEEHYGSNLANIYGKIPSGPIRSDLWRVLILYSFGGVYVDVDAEPLAPLHEFVTPDDSFVTSVGRMASFYRQSVNPHLIIAQSGEEILNATLKYMLAAIQGAGVAWQGSKSFQSWSVCPAMFRALNQTFPNYVKTAGTLRKHAAQYRFLLETRASPRGFPEKITVDDRSRILLYNKRNLSVWSMSANGLYWGGFAYCNGACAQQMNRSSNDFLPQCKEAQWSSWRIKGPLRHGEGV</sequence>
<dbReference type="InterPro" id="IPR039367">
    <property type="entry name" value="Och1-like"/>
</dbReference>
<dbReference type="PaxDb" id="2903-EOD27389"/>
<dbReference type="Pfam" id="PF04488">
    <property type="entry name" value="Gly_transf_sug"/>
    <property type="match status" value="1"/>
</dbReference>
<protein>
    <submittedName>
        <fullName evidence="1">Uncharacterized protein</fullName>
    </submittedName>
</protein>
<dbReference type="GO" id="GO:0006487">
    <property type="term" value="P:protein N-linked glycosylation"/>
    <property type="evidence" value="ECO:0007669"/>
    <property type="project" value="TreeGrafter"/>
</dbReference>
<evidence type="ECO:0000313" key="1">
    <source>
        <dbReference type="EnsemblProtists" id="EOD27389"/>
    </source>
</evidence>
<dbReference type="RefSeq" id="XP_005779818.1">
    <property type="nucleotide sequence ID" value="XM_005779761.1"/>
</dbReference>
<dbReference type="Proteomes" id="UP000013827">
    <property type="component" value="Unassembled WGS sequence"/>
</dbReference>
<dbReference type="InterPro" id="IPR007577">
    <property type="entry name" value="GlycoTrfase_DXD_sugar-bd_CS"/>
</dbReference>
<dbReference type="PANTHER" id="PTHR31834:SF1">
    <property type="entry name" value="INITIATION-SPECIFIC ALPHA-1,6-MANNOSYLTRANSFERASE"/>
    <property type="match status" value="1"/>
</dbReference>
<dbReference type="HOGENOM" id="CLU_938213_0_0_1"/>
<dbReference type="GeneID" id="17272934"/>
<reference evidence="1" key="2">
    <citation type="submission" date="2024-10" db="UniProtKB">
        <authorList>
            <consortium name="EnsemblProtists"/>
        </authorList>
    </citation>
    <scope>IDENTIFICATION</scope>
</reference>
<dbReference type="Gene3D" id="3.90.550.20">
    <property type="match status" value="1"/>
</dbReference>
<evidence type="ECO:0000313" key="2">
    <source>
        <dbReference type="Proteomes" id="UP000013827"/>
    </source>
</evidence>
<name>A0A0D3JV54_EMIH1</name>
<accession>A0A0D3JV54</accession>